<accession>A0A832SZ26</accession>
<name>A0A832SZ26_9EURY</name>
<reference evidence="2" key="1">
    <citation type="journal article" date="2020" name="bioRxiv">
        <title>A rank-normalized archaeal taxonomy based on genome phylogeny resolves widespread incomplete and uneven classifications.</title>
        <authorList>
            <person name="Rinke C."/>
            <person name="Chuvochina M."/>
            <person name="Mussig A.J."/>
            <person name="Chaumeil P.-A."/>
            <person name="Waite D.W."/>
            <person name="Whitman W.B."/>
            <person name="Parks D.H."/>
            <person name="Hugenholtz P."/>
        </authorList>
    </citation>
    <scope>NUCLEOTIDE SEQUENCE</scope>
    <source>
        <strain evidence="2">UBA8849</strain>
    </source>
</reference>
<evidence type="ECO:0000256" key="1">
    <source>
        <dbReference type="SAM" id="Phobius"/>
    </source>
</evidence>
<dbReference type="EMBL" id="DUJR01000018">
    <property type="protein sequence ID" value="HII59635.1"/>
    <property type="molecule type" value="Genomic_DNA"/>
</dbReference>
<comment type="caution">
    <text evidence="2">The sequence shown here is derived from an EMBL/GenBank/DDBJ whole genome shotgun (WGS) entry which is preliminary data.</text>
</comment>
<feature type="transmembrane region" description="Helical" evidence="1">
    <location>
        <begin position="12"/>
        <end position="35"/>
    </location>
</feature>
<organism evidence="2 3">
    <name type="scientific">Methanocaldococcus jannaschii</name>
    <dbReference type="NCBI Taxonomy" id="2190"/>
    <lineage>
        <taxon>Archaea</taxon>
        <taxon>Methanobacteriati</taxon>
        <taxon>Methanobacteriota</taxon>
        <taxon>Methanomada group</taxon>
        <taxon>Methanococci</taxon>
        <taxon>Methanococcales</taxon>
        <taxon>Methanocaldococcaceae</taxon>
        <taxon>Methanocaldococcus</taxon>
    </lineage>
</organism>
<keyword evidence="1" id="KW-1133">Transmembrane helix</keyword>
<evidence type="ECO:0000313" key="3">
    <source>
        <dbReference type="Proteomes" id="UP000645676"/>
    </source>
</evidence>
<keyword evidence="1" id="KW-0812">Transmembrane</keyword>
<proteinExistence type="predicted"/>
<gene>
    <name evidence="2" type="ORF">HA335_03495</name>
</gene>
<dbReference type="Proteomes" id="UP000645676">
    <property type="component" value="Unassembled WGS sequence"/>
</dbReference>
<dbReference type="AlphaFoldDB" id="A0A832SZ26"/>
<evidence type="ECO:0000313" key="2">
    <source>
        <dbReference type="EMBL" id="HII59635.1"/>
    </source>
</evidence>
<sequence>MITKKRLMTMELNPFVVGVIAIGIIMISVAVLFYYNVSKIEKEVS</sequence>
<protein>
    <submittedName>
        <fullName evidence="2">Uncharacterized protein</fullName>
    </submittedName>
</protein>
<keyword evidence="1" id="KW-0472">Membrane</keyword>